<accession>A0ABU6CVQ4</accession>
<comment type="caution">
    <text evidence="2">The sequence shown here is derived from an EMBL/GenBank/DDBJ whole genome shotgun (WGS) entry which is preliminary data.</text>
</comment>
<keyword evidence="1" id="KW-0732">Signal</keyword>
<gene>
    <name evidence="2" type="ORF">VSS37_07975</name>
</gene>
<dbReference type="RefSeq" id="WP_324694300.1">
    <property type="nucleotide sequence ID" value="NZ_JAYMYJ010000076.1"/>
</dbReference>
<reference evidence="3" key="1">
    <citation type="submission" date="2023-07" db="EMBL/GenBank/DDBJ databases">
        <title>The carbon used by Thiothrix.</title>
        <authorList>
            <person name="Chen L."/>
        </authorList>
    </citation>
    <scope>NUCLEOTIDE SEQUENCE [LARGE SCALE GENOMIC DNA]</scope>
</reference>
<feature type="chain" id="PRO_5046040873" evidence="1">
    <location>
        <begin position="20"/>
        <end position="293"/>
    </location>
</feature>
<sequence length="293" mass="30925">MRKLWIAAAIAALPLGAHAEGHYVPGIEGVKGASVPPAGNYYIGYFVNYNVDSLKAPGSDNNIPGSNEGTVTALAHRLVHMTDKKVLGADYGMEAIVPMVKKDFDFQAAGYNKSKSGIADVYLGPVVLGWHGDRWDAVGAAGFWLDSANSDELASPGNGYKGTMLTGGGTAYLNPDKSVSASALLRYELNGKKDGGFEPGDQLTMEWGLGKKLNAATEVGLVGYDQWQTTKDKGVGATDDKFSKHAVGLEGSYTVKSLGGIVKAAYYNEYDVKAGSGPAPSGNTFRLNFVKPF</sequence>
<name>A0ABU6CVQ4_9GAMM</name>
<dbReference type="Pfam" id="PF13557">
    <property type="entry name" value="Phenol_MetA_deg"/>
    <property type="match status" value="1"/>
</dbReference>
<evidence type="ECO:0000313" key="3">
    <source>
        <dbReference type="Proteomes" id="UP001308005"/>
    </source>
</evidence>
<dbReference type="InterPro" id="IPR025737">
    <property type="entry name" value="FApF"/>
</dbReference>
<dbReference type="EMBL" id="JAYMYJ010000076">
    <property type="protein sequence ID" value="MEB4590910.1"/>
    <property type="molecule type" value="Genomic_DNA"/>
</dbReference>
<organism evidence="2 3">
    <name type="scientific">Candidatus Thiothrix phosphatis</name>
    <dbReference type="NCBI Taxonomy" id="3112415"/>
    <lineage>
        <taxon>Bacteria</taxon>
        <taxon>Pseudomonadati</taxon>
        <taxon>Pseudomonadota</taxon>
        <taxon>Gammaproteobacteria</taxon>
        <taxon>Thiotrichales</taxon>
        <taxon>Thiotrichaceae</taxon>
        <taxon>Thiothrix</taxon>
    </lineage>
</organism>
<proteinExistence type="predicted"/>
<evidence type="ECO:0000256" key="1">
    <source>
        <dbReference type="SAM" id="SignalP"/>
    </source>
</evidence>
<evidence type="ECO:0000313" key="2">
    <source>
        <dbReference type="EMBL" id="MEB4590910.1"/>
    </source>
</evidence>
<keyword evidence="3" id="KW-1185">Reference proteome</keyword>
<dbReference type="Proteomes" id="UP001308005">
    <property type="component" value="Unassembled WGS sequence"/>
</dbReference>
<protein>
    <submittedName>
        <fullName evidence="2">Transporter</fullName>
    </submittedName>
</protein>
<feature type="signal peptide" evidence="1">
    <location>
        <begin position="1"/>
        <end position="19"/>
    </location>
</feature>